<name>A0A8X6MK21_9ARAC</name>
<evidence type="ECO:0000313" key="1">
    <source>
        <dbReference type="EMBL" id="GFS58684.1"/>
    </source>
</evidence>
<comment type="caution">
    <text evidence="1">The sequence shown here is derived from an EMBL/GenBank/DDBJ whole genome shotgun (WGS) entry which is preliminary data.</text>
</comment>
<evidence type="ECO:0000313" key="2">
    <source>
        <dbReference type="Proteomes" id="UP000886998"/>
    </source>
</evidence>
<reference evidence="1" key="1">
    <citation type="submission" date="2020-08" db="EMBL/GenBank/DDBJ databases">
        <title>Multicomponent nature underlies the extraordinary mechanical properties of spider dragline silk.</title>
        <authorList>
            <person name="Kono N."/>
            <person name="Nakamura H."/>
            <person name="Mori M."/>
            <person name="Yoshida Y."/>
            <person name="Ohtoshi R."/>
            <person name="Malay A.D."/>
            <person name="Moran D.A.P."/>
            <person name="Tomita M."/>
            <person name="Numata K."/>
            <person name="Arakawa K."/>
        </authorList>
    </citation>
    <scope>NUCLEOTIDE SEQUENCE</scope>
</reference>
<dbReference type="Proteomes" id="UP000886998">
    <property type="component" value="Unassembled WGS sequence"/>
</dbReference>
<sequence length="96" mass="10809">MANLYLVARQPLSSVRRTTLPEGHHVEVGYFGSLEAALFRNSLGQPRECKETPPLVYGIACKKINVIRESKALVLSNDVWKGRRSSEIKMSFTMND</sequence>
<organism evidence="1 2">
    <name type="scientific">Trichonephila inaurata madagascariensis</name>
    <dbReference type="NCBI Taxonomy" id="2747483"/>
    <lineage>
        <taxon>Eukaryota</taxon>
        <taxon>Metazoa</taxon>
        <taxon>Ecdysozoa</taxon>
        <taxon>Arthropoda</taxon>
        <taxon>Chelicerata</taxon>
        <taxon>Arachnida</taxon>
        <taxon>Araneae</taxon>
        <taxon>Araneomorphae</taxon>
        <taxon>Entelegynae</taxon>
        <taxon>Araneoidea</taxon>
        <taxon>Nephilidae</taxon>
        <taxon>Trichonephila</taxon>
        <taxon>Trichonephila inaurata</taxon>
    </lineage>
</organism>
<gene>
    <name evidence="1" type="ORF">TNIN_290261</name>
</gene>
<dbReference type="AlphaFoldDB" id="A0A8X6MK21"/>
<protein>
    <submittedName>
        <fullName evidence="1">Uncharacterized protein</fullName>
    </submittedName>
</protein>
<proteinExistence type="predicted"/>
<keyword evidence="2" id="KW-1185">Reference proteome</keyword>
<accession>A0A8X6MK21</accession>
<dbReference type="EMBL" id="BMAV01027360">
    <property type="protein sequence ID" value="GFS58684.1"/>
    <property type="molecule type" value="Genomic_DNA"/>
</dbReference>